<accession>A0A098LG81</accession>
<dbReference type="eggNOG" id="ENOG503321U">
    <property type="taxonomic scope" value="Bacteria"/>
</dbReference>
<evidence type="ECO:0000313" key="3">
    <source>
        <dbReference type="Proteomes" id="UP000030185"/>
    </source>
</evidence>
<gene>
    <name evidence="2" type="ORF">MYP_3215</name>
</gene>
<evidence type="ECO:0000256" key="1">
    <source>
        <dbReference type="SAM" id="MobiDB-lite"/>
    </source>
</evidence>
<dbReference type="EMBL" id="BBLT01000006">
    <property type="protein sequence ID" value="GAL85986.1"/>
    <property type="molecule type" value="Genomic_DNA"/>
</dbReference>
<reference evidence="2 3" key="1">
    <citation type="submission" date="2014-09" db="EMBL/GenBank/DDBJ databases">
        <title>Sporocytophaga myxococcoides PG-01 genome sequencing.</title>
        <authorList>
            <person name="Liu L."/>
            <person name="Gao P.J."/>
            <person name="Chen G.J."/>
            <person name="Wang L.S."/>
        </authorList>
    </citation>
    <scope>NUCLEOTIDE SEQUENCE [LARGE SCALE GENOMIC DNA]</scope>
    <source>
        <strain evidence="2 3">PG-01</strain>
    </source>
</reference>
<keyword evidence="3" id="KW-1185">Reference proteome</keyword>
<feature type="region of interest" description="Disordered" evidence="1">
    <location>
        <begin position="188"/>
        <end position="253"/>
    </location>
</feature>
<sequence length="253" mass="28218">MFGIDKNKEKNGEQQQVKDRNEVEQKKETKDKDNVAKTDKSQHTDSQDRPLQKVRPSDKPEAPDTTATLQPVANAEPEDWLGSNRDPDVMLSVPNLGIDHIGLNVKNLHAHVDLNAKVLDLVQLHVGADVGIEEVDLQIDNVRVQAMLKVKLEKVKDIVGDVVGLLDHHPEILSDLTGGLGRGLEGALARKPGSENQLSSQEKDRLRKLLQQSEKKKESNKNPESSKKIESSNNQESDKQQEQESDEQNNDTE</sequence>
<feature type="region of interest" description="Disordered" evidence="1">
    <location>
        <begin position="1"/>
        <end position="85"/>
    </location>
</feature>
<feature type="compositionally biased region" description="Acidic residues" evidence="1">
    <location>
        <begin position="243"/>
        <end position="253"/>
    </location>
</feature>
<dbReference type="STRING" id="153721.MYP_3215"/>
<comment type="caution">
    <text evidence="2">The sequence shown here is derived from an EMBL/GenBank/DDBJ whole genome shotgun (WGS) entry which is preliminary data.</text>
</comment>
<organism evidence="2 3">
    <name type="scientific">Sporocytophaga myxococcoides</name>
    <dbReference type="NCBI Taxonomy" id="153721"/>
    <lineage>
        <taxon>Bacteria</taxon>
        <taxon>Pseudomonadati</taxon>
        <taxon>Bacteroidota</taxon>
        <taxon>Cytophagia</taxon>
        <taxon>Cytophagales</taxon>
        <taxon>Cytophagaceae</taxon>
        <taxon>Sporocytophaga</taxon>
    </lineage>
</organism>
<feature type="compositionally biased region" description="Basic and acidic residues" evidence="1">
    <location>
        <begin position="1"/>
        <end position="62"/>
    </location>
</feature>
<evidence type="ECO:0000313" key="2">
    <source>
        <dbReference type="EMBL" id="GAL85986.1"/>
    </source>
</evidence>
<name>A0A098LG81_9BACT</name>
<dbReference type="Proteomes" id="UP000030185">
    <property type="component" value="Unassembled WGS sequence"/>
</dbReference>
<proteinExistence type="predicted"/>
<dbReference type="AlphaFoldDB" id="A0A098LG81"/>
<feature type="compositionally biased region" description="Basic and acidic residues" evidence="1">
    <location>
        <begin position="201"/>
        <end position="242"/>
    </location>
</feature>
<protein>
    <submittedName>
        <fullName evidence="2">Uncharacterized protein</fullName>
    </submittedName>
</protein>